<protein>
    <recommendedName>
        <fullName evidence="7">PARP-type domain-containing protein</fullName>
    </recommendedName>
</protein>
<feature type="domain" description="PARP-type" evidence="7">
    <location>
        <begin position="3"/>
        <end position="96"/>
    </location>
</feature>
<reference evidence="9" key="1">
    <citation type="submission" date="2013-05" db="EMBL/GenBank/DDBJ databases">
        <title>The Genome sequence of Mucor circinelloides f. circinelloides 1006PhL.</title>
        <authorList>
            <consortium name="The Broad Institute Genomics Platform"/>
            <person name="Cuomo C."/>
            <person name="Earl A."/>
            <person name="Findley K."/>
            <person name="Lee S.C."/>
            <person name="Walker B."/>
            <person name="Young S."/>
            <person name="Zeng Q."/>
            <person name="Gargeya S."/>
            <person name="Fitzgerald M."/>
            <person name="Haas B."/>
            <person name="Abouelleil A."/>
            <person name="Allen A.W."/>
            <person name="Alvarado L."/>
            <person name="Arachchi H.M."/>
            <person name="Berlin A.M."/>
            <person name="Chapman S.B."/>
            <person name="Gainer-Dewar J."/>
            <person name="Goldberg J."/>
            <person name="Griggs A."/>
            <person name="Gujja S."/>
            <person name="Hansen M."/>
            <person name="Howarth C."/>
            <person name="Imamovic A."/>
            <person name="Ireland A."/>
            <person name="Larimer J."/>
            <person name="McCowan C."/>
            <person name="Murphy C."/>
            <person name="Pearson M."/>
            <person name="Poon T.W."/>
            <person name="Priest M."/>
            <person name="Roberts A."/>
            <person name="Saif S."/>
            <person name="Shea T."/>
            <person name="Sisk P."/>
            <person name="Sykes S."/>
            <person name="Wortman J."/>
            <person name="Nusbaum C."/>
            <person name="Birren B."/>
        </authorList>
    </citation>
    <scope>NUCLEOTIDE SEQUENCE [LARGE SCALE GENOMIC DNA]</scope>
    <source>
        <strain evidence="9">1006PhL</strain>
    </source>
</reference>
<evidence type="ECO:0000256" key="6">
    <source>
        <dbReference type="SAM" id="MobiDB-lite"/>
    </source>
</evidence>
<dbReference type="GO" id="GO:0003677">
    <property type="term" value="F:DNA binding"/>
    <property type="evidence" value="ECO:0007669"/>
    <property type="project" value="InterPro"/>
</dbReference>
<feature type="compositionally biased region" description="Basic and acidic residues" evidence="6">
    <location>
        <begin position="116"/>
        <end position="129"/>
    </location>
</feature>
<dbReference type="PROSITE" id="PS50064">
    <property type="entry name" value="ZF_PARP_2"/>
    <property type="match status" value="1"/>
</dbReference>
<feature type="region of interest" description="Disordered" evidence="6">
    <location>
        <begin position="72"/>
        <end position="129"/>
    </location>
</feature>
<dbReference type="Pfam" id="PF00645">
    <property type="entry name" value="zf-PARP"/>
    <property type="match status" value="1"/>
</dbReference>
<dbReference type="InParanoid" id="S2JXB9"/>
<dbReference type="Gene3D" id="3.30.1740.10">
    <property type="entry name" value="Zinc finger, PARP-type"/>
    <property type="match status" value="1"/>
</dbReference>
<dbReference type="OrthoDB" id="429950at2759"/>
<keyword evidence="2" id="KW-0479">Metal-binding</keyword>
<keyword evidence="4" id="KW-0862">Zinc</keyword>
<dbReference type="Proteomes" id="UP000014254">
    <property type="component" value="Unassembled WGS sequence"/>
</dbReference>
<feature type="compositionally biased region" description="Basic and acidic residues" evidence="6">
    <location>
        <begin position="72"/>
        <end position="89"/>
    </location>
</feature>
<dbReference type="InterPro" id="IPR001510">
    <property type="entry name" value="Znf_PARP"/>
</dbReference>
<accession>S2JXB9</accession>
<comment type="subcellular location">
    <subcellularLocation>
        <location evidence="1">Nucleus</location>
    </subcellularLocation>
</comment>
<dbReference type="OMA" id="NYHEENT"/>
<name>S2JXB9_MUCC1</name>
<keyword evidence="3" id="KW-0863">Zinc-finger</keyword>
<gene>
    <name evidence="8" type="ORF">HMPREF1544_05829</name>
</gene>
<evidence type="ECO:0000256" key="3">
    <source>
        <dbReference type="ARBA" id="ARBA00022771"/>
    </source>
</evidence>
<evidence type="ECO:0000256" key="1">
    <source>
        <dbReference type="ARBA" id="ARBA00004123"/>
    </source>
</evidence>
<evidence type="ECO:0000313" key="8">
    <source>
        <dbReference type="EMBL" id="EPB87403.1"/>
    </source>
</evidence>
<evidence type="ECO:0000256" key="2">
    <source>
        <dbReference type="ARBA" id="ARBA00022723"/>
    </source>
</evidence>
<proteinExistence type="predicted"/>
<dbReference type="eggNOG" id="ENOG502RG21">
    <property type="taxonomic scope" value="Eukaryota"/>
</dbReference>
<dbReference type="VEuPathDB" id="FungiDB:HMPREF1544_05829"/>
<organism evidence="8 9">
    <name type="scientific">Mucor circinelloides f. circinelloides (strain 1006PhL)</name>
    <name type="common">Mucormycosis agent</name>
    <name type="synonym">Calyptromyces circinelloides</name>
    <dbReference type="NCBI Taxonomy" id="1220926"/>
    <lineage>
        <taxon>Eukaryota</taxon>
        <taxon>Fungi</taxon>
        <taxon>Fungi incertae sedis</taxon>
        <taxon>Mucoromycota</taxon>
        <taxon>Mucoromycotina</taxon>
        <taxon>Mucoromycetes</taxon>
        <taxon>Mucorales</taxon>
        <taxon>Mucorineae</taxon>
        <taxon>Mucoraceae</taxon>
        <taxon>Mucor</taxon>
    </lineage>
</organism>
<evidence type="ECO:0000313" key="9">
    <source>
        <dbReference type="Proteomes" id="UP000014254"/>
    </source>
</evidence>
<keyword evidence="5" id="KW-0539">Nucleus</keyword>
<dbReference type="SUPFAM" id="SSF57716">
    <property type="entry name" value="Glucocorticoid receptor-like (DNA-binding domain)"/>
    <property type="match status" value="1"/>
</dbReference>
<evidence type="ECO:0000259" key="7">
    <source>
        <dbReference type="PROSITE" id="PS50064"/>
    </source>
</evidence>
<dbReference type="GO" id="GO:0008270">
    <property type="term" value="F:zinc ion binding"/>
    <property type="evidence" value="ECO:0007669"/>
    <property type="project" value="UniProtKB-KW"/>
</dbReference>
<evidence type="ECO:0000256" key="4">
    <source>
        <dbReference type="ARBA" id="ARBA00022833"/>
    </source>
</evidence>
<sequence>MGYLIEYAKSDRSTCKGPKKGCVSENHTIAKGSLRLGVETDINGTNRVTWRHWLCTTPKVLANMREAMTEPEEIHGFDTLKDEDQERIRAAWSEGELPQDEEAEGKGSQGEEEEAASSKDTESSKKDDK</sequence>
<dbReference type="GO" id="GO:0005634">
    <property type="term" value="C:nucleus"/>
    <property type="evidence" value="ECO:0007669"/>
    <property type="project" value="UniProtKB-SubCell"/>
</dbReference>
<dbReference type="AlphaFoldDB" id="S2JXB9"/>
<dbReference type="SMART" id="SM01336">
    <property type="entry name" value="zf-PARP"/>
    <property type="match status" value="1"/>
</dbReference>
<dbReference type="InterPro" id="IPR036957">
    <property type="entry name" value="Znf_PARP_sf"/>
</dbReference>
<dbReference type="STRING" id="1220926.S2JXB9"/>
<keyword evidence="9" id="KW-1185">Reference proteome</keyword>
<evidence type="ECO:0000256" key="5">
    <source>
        <dbReference type="ARBA" id="ARBA00023242"/>
    </source>
</evidence>
<dbReference type="EMBL" id="KE123969">
    <property type="protein sequence ID" value="EPB87403.1"/>
    <property type="molecule type" value="Genomic_DNA"/>
</dbReference>